<feature type="region of interest" description="Disordered" evidence="1">
    <location>
        <begin position="91"/>
        <end position="129"/>
    </location>
</feature>
<reference evidence="2 3" key="1">
    <citation type="submission" date="2024-05" db="EMBL/GenBank/DDBJ databases">
        <title>Haplotype-resolved chromosome-level genome assembly of Huyou (Citrus changshanensis).</title>
        <authorList>
            <person name="Miao C."/>
            <person name="Chen W."/>
            <person name="Wu Y."/>
            <person name="Wang L."/>
            <person name="Zhao S."/>
            <person name="Grierson D."/>
            <person name="Xu C."/>
            <person name="Chen K."/>
        </authorList>
    </citation>
    <scope>NUCLEOTIDE SEQUENCE [LARGE SCALE GENOMIC DNA]</scope>
    <source>
        <strain evidence="2">01-14</strain>
        <tissue evidence="2">Leaf</tissue>
    </source>
</reference>
<comment type="caution">
    <text evidence="2">The sequence shown here is derived from an EMBL/GenBank/DDBJ whole genome shotgun (WGS) entry which is preliminary data.</text>
</comment>
<keyword evidence="3" id="KW-1185">Reference proteome</keyword>
<sequence length="129" mass="14327">MILELEENVTLSESKGSHLERELSSVKGELFNSRKDLDTQSKIDSLEKHNVDEYDSGLSFCYDCIMFVLKTEYPELDIKKLEASVNAYMNEQNNEGGETGGPPKATVEAAPSCDRESQGANVDPPLKTH</sequence>
<evidence type="ECO:0000256" key="1">
    <source>
        <dbReference type="SAM" id="MobiDB-lite"/>
    </source>
</evidence>
<organism evidence="2 3">
    <name type="scientific">Citrus x changshan-huyou</name>
    <dbReference type="NCBI Taxonomy" id="2935761"/>
    <lineage>
        <taxon>Eukaryota</taxon>
        <taxon>Viridiplantae</taxon>
        <taxon>Streptophyta</taxon>
        <taxon>Embryophyta</taxon>
        <taxon>Tracheophyta</taxon>
        <taxon>Spermatophyta</taxon>
        <taxon>Magnoliopsida</taxon>
        <taxon>eudicotyledons</taxon>
        <taxon>Gunneridae</taxon>
        <taxon>Pentapetalae</taxon>
        <taxon>rosids</taxon>
        <taxon>malvids</taxon>
        <taxon>Sapindales</taxon>
        <taxon>Rutaceae</taxon>
        <taxon>Aurantioideae</taxon>
        <taxon>Citrus</taxon>
    </lineage>
</organism>
<dbReference type="AlphaFoldDB" id="A0AAP0QPF6"/>
<proteinExistence type="predicted"/>
<evidence type="ECO:0000313" key="2">
    <source>
        <dbReference type="EMBL" id="KAK9214168.1"/>
    </source>
</evidence>
<accession>A0AAP0QPF6</accession>
<evidence type="ECO:0000313" key="3">
    <source>
        <dbReference type="Proteomes" id="UP001428341"/>
    </source>
</evidence>
<name>A0AAP0QPF6_9ROSI</name>
<gene>
    <name evidence="2" type="ORF">WN944_006156</name>
</gene>
<dbReference type="Proteomes" id="UP001428341">
    <property type="component" value="Unassembled WGS sequence"/>
</dbReference>
<dbReference type="EMBL" id="JBCGBO010000003">
    <property type="protein sequence ID" value="KAK9214168.1"/>
    <property type="molecule type" value="Genomic_DNA"/>
</dbReference>
<protein>
    <submittedName>
        <fullName evidence="2">Uncharacterized protein</fullName>
    </submittedName>
</protein>